<name>A0ABX7X4A2_9GAMM</name>
<dbReference type="SUPFAM" id="SSF49313">
    <property type="entry name" value="Cadherin-like"/>
    <property type="match status" value="8"/>
</dbReference>
<keyword evidence="7" id="KW-1185">Reference proteome</keyword>
<evidence type="ECO:0000256" key="2">
    <source>
        <dbReference type="ARBA" id="ARBA00022989"/>
    </source>
</evidence>
<dbReference type="PANTHER" id="PTHR24026:SF126">
    <property type="entry name" value="PROTOCADHERIN FAT 4"/>
    <property type="match status" value="1"/>
</dbReference>
<protein>
    <submittedName>
        <fullName evidence="6">Choice-of-anchor L domain-containing protein</fullName>
    </submittedName>
</protein>
<keyword evidence="2" id="KW-1133">Transmembrane helix</keyword>
<feature type="domain" description="Cadherin" evidence="5">
    <location>
        <begin position="1139"/>
        <end position="1232"/>
    </location>
</feature>
<dbReference type="Proteomes" id="UP000672027">
    <property type="component" value="Chromosome"/>
</dbReference>
<dbReference type="InterPro" id="IPR015919">
    <property type="entry name" value="Cadherin-like_sf"/>
</dbReference>
<feature type="signal peptide" evidence="4">
    <location>
        <begin position="1"/>
        <end position="29"/>
    </location>
</feature>
<organism evidence="6 7">
    <name type="scientific">Candidatus Thiothrix anitrata</name>
    <dbReference type="NCBI Taxonomy" id="2823902"/>
    <lineage>
        <taxon>Bacteria</taxon>
        <taxon>Pseudomonadati</taxon>
        <taxon>Pseudomonadota</taxon>
        <taxon>Gammaproteobacteria</taxon>
        <taxon>Thiotrichales</taxon>
        <taxon>Thiotrichaceae</taxon>
        <taxon>Thiothrix</taxon>
    </lineage>
</organism>
<evidence type="ECO:0000313" key="6">
    <source>
        <dbReference type="EMBL" id="QTR50646.1"/>
    </source>
</evidence>
<dbReference type="SMART" id="SM00112">
    <property type="entry name" value="CA"/>
    <property type="match status" value="8"/>
</dbReference>
<evidence type="ECO:0000256" key="1">
    <source>
        <dbReference type="ARBA" id="ARBA00022692"/>
    </source>
</evidence>
<dbReference type="EMBL" id="CP072800">
    <property type="protein sequence ID" value="QTR50646.1"/>
    <property type="molecule type" value="Genomic_DNA"/>
</dbReference>
<proteinExistence type="predicted"/>
<dbReference type="InterPro" id="IPR002126">
    <property type="entry name" value="Cadherin-like_dom"/>
</dbReference>
<dbReference type="Pfam" id="PF17963">
    <property type="entry name" value="Big_9"/>
    <property type="match status" value="7"/>
</dbReference>
<dbReference type="RefSeq" id="WP_210228359.1">
    <property type="nucleotide sequence ID" value="NZ_CP072800.1"/>
</dbReference>
<feature type="domain" description="Cadherin" evidence="5">
    <location>
        <begin position="914"/>
        <end position="1014"/>
    </location>
</feature>
<evidence type="ECO:0000313" key="7">
    <source>
        <dbReference type="Proteomes" id="UP000672027"/>
    </source>
</evidence>
<evidence type="ECO:0000256" key="3">
    <source>
        <dbReference type="SAM" id="MobiDB-lite"/>
    </source>
</evidence>
<dbReference type="NCBIfam" id="NF038133">
    <property type="entry name" value="choice_anch_L"/>
    <property type="match status" value="1"/>
</dbReference>
<dbReference type="InterPro" id="IPR001434">
    <property type="entry name" value="OmcB-like_DUF11"/>
</dbReference>
<feature type="domain" description="Cadherin" evidence="5">
    <location>
        <begin position="614"/>
        <end position="714"/>
    </location>
</feature>
<feature type="domain" description="Cadherin" evidence="5">
    <location>
        <begin position="814"/>
        <end position="914"/>
    </location>
</feature>
<dbReference type="SUPFAM" id="SSF103647">
    <property type="entry name" value="TSP type-3 repeat"/>
    <property type="match status" value="1"/>
</dbReference>
<reference evidence="6 7" key="1">
    <citation type="submission" date="2021-04" db="EMBL/GenBank/DDBJ databases">
        <title>Genomics, taxonomy and metabolism of representatives of sulfur bacteria of the genus Thiothrix: Thiothrix fructosivorans QT, Thiothrix unzii A1T and three new species, Thiothrix subterranea sp. nov., Thiothrix litoralis sp. nov. and 'Candidatus Thiothrix anitrata' sp. nov.</title>
        <authorList>
            <person name="Ravin N.V."/>
            <person name="Smolyakov D."/>
            <person name="Rudenko T.S."/>
            <person name="Mardanov A.V."/>
            <person name="Beletsky A.V."/>
            <person name="Markov N.D."/>
            <person name="Fomenkov A.I."/>
            <person name="Roberts R.J."/>
            <person name="Karnachuk O.V."/>
            <person name="Novikov A."/>
            <person name="Grabovich M.Y."/>
        </authorList>
    </citation>
    <scope>NUCLEOTIDE SEQUENCE [LARGE SCALE GENOMIC DNA]</scope>
    <source>
        <strain evidence="6 7">A52</strain>
    </source>
</reference>
<evidence type="ECO:0000259" key="5">
    <source>
        <dbReference type="PROSITE" id="PS50268"/>
    </source>
</evidence>
<keyword evidence="2" id="KW-0472">Membrane</keyword>
<feature type="domain" description="Cadherin" evidence="5">
    <location>
        <begin position="514"/>
        <end position="614"/>
    </location>
</feature>
<keyword evidence="1" id="KW-0812">Transmembrane</keyword>
<accession>A0ABX7X4A2</accession>
<keyword evidence="4" id="KW-0732">Signal</keyword>
<feature type="compositionally biased region" description="Basic and acidic residues" evidence="3">
    <location>
        <begin position="1289"/>
        <end position="1299"/>
    </location>
</feature>
<sequence length="1616" mass="169585">MKIKTIRTETLLWSFFACLLISLSSTVSAGMTFNPNVTPAQMAAALDGPGLSIHNPQITRGAFEQYGLVSGAKSLLGFDSGVFLTTGRVASLAPPNNSSHYSYDTPQGIYRDPDLLAISPHARFDSVAFEFDIVPQGDRANFIFSFGSEEFPEFVCSQYNDAFGLFITGPGITGTRNAAVLPNTQTPIAVNNVNGGKPGSQADGAACQLSNTQYFIDNGNGTGSVVSQLDGFTKTLTTAITGLQAGQVYHVKLTMADAGDSGYDSGAAFKWLTSTNSTPVDLSLVASVNKPTPAYNSEVEFTWTVANATNLPTSLVQVGLEWPVGVTWVGDDSGGAYNRTTGEWNVGGMPANGVKTLKVRAKVGAASSYTASGEIIYAFNEDPDSTPFNRHINANEDDTTSVIVRPVANNAPSLAATASVSVLENTTAVSTVKGSDVDGDTLSYSISGGVDGSKFVINANTGVLRFISAPDYEKPADADKNNSYLVQVTVSDGKLTAKQTLTVSLVNVNEAPSLAATASVSVLENTTAVSTVKGSDVDGDTLSYSISGGVDGSKFVINANTGVLRFISAPDYEKPADADKNNSYLVQVTVSDGKLTAKQTLTVSLVNVNEAPSLAATASVSVLENTTAVSTVKGSDVDGDTLSYSISGGVDGSKFVINANTGVLRFISAPDYEKPADADKNNSYLVQVTVSDGKLTAKQTLTVSLVNVNEAPSLAATASVSVLENTTAVSTVKGSDVDGDTLSYSISGGVDGSKFVINANTGVLRFISAPDYEKPADADKNNSYLVQVTVSDGKLTAKQTLTVSLVNVNEAPSLAATASVSVLENTTAVSTVKGSDVDGDTLSYSISGGVDGSKFVINANTGVLRFISAPDYEKPADADKNNSYLVQVTVSDGKLTAKQTLTVSLVNVNEAPSLAATASVSVLENTTAVSTVKGSDVDGDTLSYSISGGADGSKFVIDASTGVLRFISAPDYEKPADADKNNSYLVQVTVSDGKLTAKQTLTVSLVNVNEAPSLAATASVSVLENTTAVSTVKGSDVDGDTLSYSISGGVDGSKFVINANTGVLRFISAPDYEKPADADKNNSYLVQVTVSDGKLTAKQSINVTVTDDTTENALPVILPGSNAATHTQSYVENTSNLLVLDYDATDADGDIEGNGLTWLITGGEDKWAFTMHPAKGWLEFTGVPDFERPLDVDKKNTYEVQVTVCDSKGGCTTQKLTVKITDVPEDTDADGILDQYEIESGTVDPFSNGKDTDSDGIPDYRDPDDDGDGILTQHEMADSNGDGNPADARNTDSDDKPDYLDADDDGDGKLTSTERADPNGDGNPSDAIDSDDDGISNYLDNNDEPSVHLSMRAYLQGAYNAQTALMNNQLFTKGYVPKPQPFNKLVTSFGYTVFEGIPPFNYHGDERISDSVAAMTAENAPVDWVLLELREVANPARRVAGKAALLQRDGDVINAATGSTNIVFRGVAPGSYYVVLRHRNHIGLMTAMPLSLGETAVPLDFTKPTYPVYGENQRYLVDDKAFLWAGDSNNSNSVVGSGPGSDTNIMLGAILIAPENTLVTTHFRMAGYYATDLNLDGLTVFSGPSNDLNILLGNIMVHPVNTDANANFVIYGAVPR</sequence>
<feature type="domain" description="Cadherin" evidence="5">
    <location>
        <begin position="714"/>
        <end position="814"/>
    </location>
</feature>
<dbReference type="PROSITE" id="PS50268">
    <property type="entry name" value="CADHERIN_2"/>
    <property type="match status" value="8"/>
</dbReference>
<feature type="region of interest" description="Disordered" evidence="3">
    <location>
        <begin position="1237"/>
        <end position="1343"/>
    </location>
</feature>
<dbReference type="InterPro" id="IPR028974">
    <property type="entry name" value="TSP_type-3_rpt"/>
</dbReference>
<feature type="compositionally biased region" description="Basic and acidic residues" evidence="3">
    <location>
        <begin position="1250"/>
        <end position="1261"/>
    </location>
</feature>
<dbReference type="PANTHER" id="PTHR24026">
    <property type="entry name" value="FAT ATYPICAL CADHERIN-RELATED"/>
    <property type="match status" value="1"/>
</dbReference>
<evidence type="ECO:0000256" key="4">
    <source>
        <dbReference type="SAM" id="SignalP"/>
    </source>
</evidence>
<gene>
    <name evidence="6" type="ORF">J8380_03510</name>
</gene>
<dbReference type="Gene3D" id="2.60.40.60">
    <property type="entry name" value="Cadherins"/>
    <property type="match status" value="8"/>
</dbReference>
<dbReference type="InterPro" id="IPR049804">
    <property type="entry name" value="Choice_anch_L"/>
</dbReference>
<feature type="domain" description="Cadherin" evidence="5">
    <location>
        <begin position="414"/>
        <end position="514"/>
    </location>
</feature>
<dbReference type="CDD" id="cd11304">
    <property type="entry name" value="Cadherin_repeat"/>
    <property type="match status" value="8"/>
</dbReference>
<feature type="chain" id="PRO_5045462848" evidence="4">
    <location>
        <begin position="30"/>
        <end position="1616"/>
    </location>
</feature>
<feature type="domain" description="Cadherin" evidence="5">
    <location>
        <begin position="1014"/>
        <end position="1117"/>
    </location>
</feature>
<dbReference type="Pfam" id="PF01345">
    <property type="entry name" value="DUF11"/>
    <property type="match status" value="1"/>
</dbReference>